<dbReference type="EMBL" id="WOCE01000009">
    <property type="protein sequence ID" value="KAE9607190.1"/>
    <property type="molecule type" value="Genomic_DNA"/>
</dbReference>
<dbReference type="SUPFAM" id="SSF47370">
    <property type="entry name" value="Bromodomain"/>
    <property type="match status" value="1"/>
</dbReference>
<evidence type="ECO:0000313" key="5">
    <source>
        <dbReference type="EMBL" id="KAE9607190.1"/>
    </source>
</evidence>
<dbReference type="PROSITE" id="PS50014">
    <property type="entry name" value="BROMODOMAIN_2"/>
    <property type="match status" value="1"/>
</dbReference>
<gene>
    <name evidence="5" type="ORF">Lalb_Chr09g0327441</name>
</gene>
<dbReference type="Pfam" id="PF00439">
    <property type="entry name" value="Bromodomain"/>
    <property type="match status" value="1"/>
</dbReference>
<dbReference type="PANTHER" id="PTHR37888:SF4">
    <property type="entry name" value="OS07G0565300 PROTEIN"/>
    <property type="match status" value="1"/>
</dbReference>
<evidence type="ECO:0000259" key="4">
    <source>
        <dbReference type="PROSITE" id="PS50014"/>
    </source>
</evidence>
<dbReference type="PANTHER" id="PTHR37888">
    <property type="entry name" value="DNA-BINDING BROMODOMAIN-CONTAINING PROTEIN"/>
    <property type="match status" value="1"/>
</dbReference>
<dbReference type="AlphaFoldDB" id="A0A6A4Q098"/>
<feature type="region of interest" description="Disordered" evidence="3">
    <location>
        <begin position="72"/>
        <end position="105"/>
    </location>
</feature>
<protein>
    <submittedName>
        <fullName evidence="5">Putative chromatin remodeler Bromodomain family</fullName>
    </submittedName>
</protein>
<feature type="compositionally biased region" description="Basic residues" evidence="3">
    <location>
        <begin position="301"/>
        <end position="310"/>
    </location>
</feature>
<keyword evidence="1 2" id="KW-0103">Bromodomain</keyword>
<feature type="compositionally biased region" description="Basic residues" evidence="3">
    <location>
        <begin position="85"/>
        <end position="94"/>
    </location>
</feature>
<name>A0A6A4Q098_LUPAL</name>
<keyword evidence="6" id="KW-1185">Reference proteome</keyword>
<evidence type="ECO:0000256" key="1">
    <source>
        <dbReference type="ARBA" id="ARBA00023117"/>
    </source>
</evidence>
<organism evidence="5 6">
    <name type="scientific">Lupinus albus</name>
    <name type="common">White lupine</name>
    <name type="synonym">Lupinus termis</name>
    <dbReference type="NCBI Taxonomy" id="3870"/>
    <lineage>
        <taxon>Eukaryota</taxon>
        <taxon>Viridiplantae</taxon>
        <taxon>Streptophyta</taxon>
        <taxon>Embryophyta</taxon>
        <taxon>Tracheophyta</taxon>
        <taxon>Spermatophyta</taxon>
        <taxon>Magnoliopsida</taxon>
        <taxon>eudicotyledons</taxon>
        <taxon>Gunneridae</taxon>
        <taxon>Pentapetalae</taxon>
        <taxon>rosids</taxon>
        <taxon>fabids</taxon>
        <taxon>Fabales</taxon>
        <taxon>Fabaceae</taxon>
        <taxon>Papilionoideae</taxon>
        <taxon>50 kb inversion clade</taxon>
        <taxon>genistoids sensu lato</taxon>
        <taxon>core genistoids</taxon>
        <taxon>Genisteae</taxon>
        <taxon>Lupinus</taxon>
    </lineage>
</organism>
<dbReference type="Proteomes" id="UP000447434">
    <property type="component" value="Chromosome 9"/>
</dbReference>
<comment type="caution">
    <text evidence="5">The sequence shown here is derived from an EMBL/GenBank/DDBJ whole genome shotgun (WGS) entry which is preliminary data.</text>
</comment>
<dbReference type="SMART" id="SM00297">
    <property type="entry name" value="BROMO"/>
    <property type="match status" value="1"/>
</dbReference>
<evidence type="ECO:0000256" key="3">
    <source>
        <dbReference type="SAM" id="MobiDB-lite"/>
    </source>
</evidence>
<reference evidence="6" key="1">
    <citation type="journal article" date="2020" name="Nat. Commun.">
        <title>Genome sequence of the cluster root forming white lupin.</title>
        <authorList>
            <person name="Hufnagel B."/>
            <person name="Marques A."/>
            <person name="Soriano A."/>
            <person name="Marques L."/>
            <person name="Divol F."/>
            <person name="Doumas P."/>
            <person name="Sallet E."/>
            <person name="Mancinotti D."/>
            <person name="Carrere S."/>
            <person name="Marande W."/>
            <person name="Arribat S."/>
            <person name="Keller J."/>
            <person name="Huneau C."/>
            <person name="Blein T."/>
            <person name="Aime D."/>
            <person name="Laguerre M."/>
            <person name="Taylor J."/>
            <person name="Schubert V."/>
            <person name="Nelson M."/>
            <person name="Geu-Flores F."/>
            <person name="Crespi M."/>
            <person name="Gallardo-Guerrero K."/>
            <person name="Delaux P.-M."/>
            <person name="Salse J."/>
            <person name="Berges H."/>
            <person name="Guyot R."/>
            <person name="Gouzy J."/>
            <person name="Peret B."/>
        </authorList>
    </citation>
    <scope>NUCLEOTIDE SEQUENCE [LARGE SCALE GENOMIC DNA]</scope>
    <source>
        <strain evidence="6">cv. Amiga</strain>
    </source>
</reference>
<dbReference type="Gene3D" id="1.20.920.10">
    <property type="entry name" value="Bromodomain-like"/>
    <property type="match status" value="1"/>
</dbReference>
<proteinExistence type="predicted"/>
<evidence type="ECO:0000313" key="6">
    <source>
        <dbReference type="Proteomes" id="UP000447434"/>
    </source>
</evidence>
<feature type="region of interest" description="Disordered" evidence="3">
    <location>
        <begin position="284"/>
        <end position="346"/>
    </location>
</feature>
<dbReference type="OrthoDB" id="1742084at2759"/>
<dbReference type="InterPro" id="IPR036427">
    <property type="entry name" value="Bromodomain-like_sf"/>
</dbReference>
<dbReference type="InterPro" id="IPR001487">
    <property type="entry name" value="Bromodomain"/>
</dbReference>
<sequence length="346" mass="39756">MRKKLIVVLTMAQLDLNYMFLLIIWREWNPSIKGHQRMDYLLGVPVVSSEDIEIKPECSGFAEQEKELNVGKLEGPIGEGQVGGLKKHRGRRKRKDSERNINKTSVRESNVLSSVDVSGCKEGSTSNIDKVVKSSDRDEKNKNLRKDRMKDIMDILDSILKFKGPSFHRKHDSQKRGRYRKMIRQHMDLDTIRSRIRNRTIKSAVELFRDLHLLINNALVFYSKSTYQYKNAQLLRDMVKERLKEFIKAFSSSVTNADVSITLPVNEPPLKLRTVCPGNRKIVAEESGGRSNSTSEESLRIKKSCGRSKKVGRETIGSRRPATPMERKGRIRRKDYNAEDLVPTQV</sequence>
<feature type="domain" description="Bromo" evidence="4">
    <location>
        <begin position="167"/>
        <end position="229"/>
    </location>
</feature>
<dbReference type="CDD" id="cd04369">
    <property type="entry name" value="Bromodomain"/>
    <property type="match status" value="1"/>
</dbReference>
<evidence type="ECO:0000256" key="2">
    <source>
        <dbReference type="PROSITE-ProRule" id="PRU00035"/>
    </source>
</evidence>
<accession>A0A6A4Q098</accession>